<evidence type="ECO:0000256" key="1">
    <source>
        <dbReference type="ARBA" id="ARBA00004651"/>
    </source>
</evidence>
<evidence type="ECO:0000256" key="12">
    <source>
        <dbReference type="ARBA" id="ARBA00048014"/>
    </source>
</evidence>
<feature type="transmembrane region" description="Helical" evidence="14">
    <location>
        <begin position="283"/>
        <end position="307"/>
    </location>
</feature>
<evidence type="ECO:0000256" key="4">
    <source>
        <dbReference type="ARBA" id="ARBA00022676"/>
    </source>
</evidence>
<feature type="transmembrane region" description="Helical" evidence="14">
    <location>
        <begin position="117"/>
        <end position="135"/>
    </location>
</feature>
<feature type="domain" description="Chitin synthase chs-1/2 N-terminal putative transporter" evidence="15">
    <location>
        <begin position="50"/>
        <end position="321"/>
    </location>
</feature>
<feature type="transmembrane region" description="Helical" evidence="14">
    <location>
        <begin position="955"/>
        <end position="977"/>
    </location>
</feature>
<dbReference type="GO" id="GO:0004100">
    <property type="term" value="F:chitin synthase activity"/>
    <property type="evidence" value="ECO:0007669"/>
    <property type="project" value="UniProtKB-EC"/>
</dbReference>
<evidence type="ECO:0000256" key="9">
    <source>
        <dbReference type="ARBA" id="ARBA00023136"/>
    </source>
</evidence>
<keyword evidence="5" id="KW-0808">Transferase</keyword>
<feature type="transmembrane region" description="Helical" evidence="14">
    <location>
        <begin position="1301"/>
        <end position="1322"/>
    </location>
</feature>
<dbReference type="FunFam" id="3.90.550.10:FF:000139">
    <property type="entry name" value="Chitin synthase 8"/>
    <property type="match status" value="1"/>
</dbReference>
<evidence type="ECO:0000256" key="11">
    <source>
        <dbReference type="ARBA" id="ARBA00046329"/>
    </source>
</evidence>
<keyword evidence="3" id="KW-1003">Cell membrane</keyword>
<comment type="catalytic activity">
    <reaction evidence="12">
        <text>[(1-&gt;4)-N-acetyl-beta-D-glucosaminyl](n) + UDP-N-acetyl-alpha-D-glucosamine = [(1-&gt;4)-N-acetyl-beta-D-glucosaminyl](n+1) + UDP + H(+)</text>
        <dbReference type="Rhea" id="RHEA:16637"/>
        <dbReference type="Rhea" id="RHEA-COMP:9593"/>
        <dbReference type="Rhea" id="RHEA-COMP:9595"/>
        <dbReference type="ChEBI" id="CHEBI:15378"/>
        <dbReference type="ChEBI" id="CHEBI:17029"/>
        <dbReference type="ChEBI" id="CHEBI:57705"/>
        <dbReference type="ChEBI" id="CHEBI:58223"/>
        <dbReference type="EC" id="2.4.1.16"/>
    </reaction>
</comment>
<keyword evidence="7 14" id="KW-1133">Transmembrane helix</keyword>
<comment type="similarity">
    <text evidence="11">Belongs to the chitin synthase family. Class IV subfamily.</text>
</comment>
<dbReference type="EMBL" id="VTPC01090934">
    <property type="protein sequence ID" value="KAF2880631.1"/>
    <property type="molecule type" value="Genomic_DNA"/>
</dbReference>
<evidence type="ECO:0000256" key="7">
    <source>
        <dbReference type="ARBA" id="ARBA00022989"/>
    </source>
</evidence>
<feature type="transmembrane region" description="Helical" evidence="14">
    <location>
        <begin position="361"/>
        <end position="381"/>
    </location>
</feature>
<keyword evidence="10" id="KW-0325">Glycoprotein</keyword>
<feature type="transmembrane region" description="Helical" evidence="14">
    <location>
        <begin position="1243"/>
        <end position="1263"/>
    </location>
</feature>
<evidence type="ECO:0000256" key="6">
    <source>
        <dbReference type="ARBA" id="ARBA00022692"/>
    </source>
</evidence>
<evidence type="ECO:0000256" key="10">
    <source>
        <dbReference type="ARBA" id="ARBA00023180"/>
    </source>
</evidence>
<comment type="subcellular location">
    <subcellularLocation>
        <location evidence="1">Cell membrane</location>
        <topology evidence="1">Multi-pass membrane protein</topology>
    </subcellularLocation>
</comment>
<organism evidence="16 17">
    <name type="scientific">Ignelater luminosus</name>
    <name type="common">Cucubano</name>
    <name type="synonym">Pyrophorus luminosus</name>
    <dbReference type="NCBI Taxonomy" id="2038154"/>
    <lineage>
        <taxon>Eukaryota</taxon>
        <taxon>Metazoa</taxon>
        <taxon>Ecdysozoa</taxon>
        <taxon>Arthropoda</taxon>
        <taxon>Hexapoda</taxon>
        <taxon>Insecta</taxon>
        <taxon>Pterygota</taxon>
        <taxon>Neoptera</taxon>
        <taxon>Endopterygota</taxon>
        <taxon>Coleoptera</taxon>
        <taxon>Polyphaga</taxon>
        <taxon>Elateriformia</taxon>
        <taxon>Elateroidea</taxon>
        <taxon>Elateridae</taxon>
        <taxon>Agrypninae</taxon>
        <taxon>Pyrophorini</taxon>
        <taxon>Ignelater</taxon>
    </lineage>
</organism>
<comment type="caution">
    <text evidence="16">The sequence shown here is derived from an EMBL/GenBank/DDBJ whole genome shotgun (WGS) entry which is preliminary data.</text>
</comment>
<dbReference type="GO" id="GO:0006031">
    <property type="term" value="P:chitin biosynthetic process"/>
    <property type="evidence" value="ECO:0007669"/>
    <property type="project" value="TreeGrafter"/>
</dbReference>
<dbReference type="SUPFAM" id="SSF53448">
    <property type="entry name" value="Nucleotide-diphospho-sugar transferases"/>
    <property type="match status" value="1"/>
</dbReference>
<dbReference type="PANTHER" id="PTHR22914:SF42">
    <property type="entry name" value="CHITIN SYNTHASE"/>
    <property type="match status" value="1"/>
</dbReference>
<dbReference type="Proteomes" id="UP000801492">
    <property type="component" value="Unassembled WGS sequence"/>
</dbReference>
<dbReference type="Pfam" id="PF03142">
    <property type="entry name" value="Chitin_synth_2"/>
    <property type="match status" value="1"/>
</dbReference>
<feature type="transmembrane region" description="Helical" evidence="14">
    <location>
        <begin position="56"/>
        <end position="75"/>
    </location>
</feature>
<protein>
    <recommendedName>
        <fullName evidence="2">chitin synthase</fullName>
        <ecNumber evidence="2">2.4.1.16</ecNumber>
    </recommendedName>
</protein>
<feature type="transmembrane region" description="Helical" evidence="14">
    <location>
        <begin position="894"/>
        <end position="919"/>
    </location>
</feature>
<feature type="transmembrane region" description="Helical" evidence="14">
    <location>
        <begin position="931"/>
        <end position="949"/>
    </location>
</feature>
<evidence type="ECO:0000256" key="5">
    <source>
        <dbReference type="ARBA" id="ARBA00022679"/>
    </source>
</evidence>
<keyword evidence="8" id="KW-0175">Coiled coil</keyword>
<dbReference type="Pfam" id="PF23000">
    <property type="entry name" value="ChitinSynthase_IV_N"/>
    <property type="match status" value="1"/>
</dbReference>
<gene>
    <name evidence="16" type="ORF">ILUMI_25525</name>
</gene>
<evidence type="ECO:0000256" key="13">
    <source>
        <dbReference type="SAM" id="MobiDB-lite"/>
    </source>
</evidence>
<evidence type="ECO:0000256" key="2">
    <source>
        <dbReference type="ARBA" id="ARBA00012543"/>
    </source>
</evidence>
<dbReference type="PANTHER" id="PTHR22914">
    <property type="entry name" value="CHITIN SYNTHASE"/>
    <property type="match status" value="1"/>
</dbReference>
<keyword evidence="4" id="KW-0328">Glycosyltransferase</keyword>
<keyword evidence="9 14" id="KW-0472">Membrane</keyword>
<sequence length="1345" mass="154975">MKRKHVYDDEEFNPLIGDHLRAEQETKPWDVFRNPPVKVESGSMVESKWIDFFEKVLKLLAYLVCFSVVLGAATISKGTLLFMTSQIAPGQTRPYCNKKLNIHQQFVVTLPREERVAWMWVLMFTFFVSELFTFIRSLRICLFKTWKLPTKWDFFSLFITESLPTIGSALLVFCILPELDVVKGAMLTNAMCFIPAFIGVISRNPFVNTDAVKIGLDVASILSQATAFVTWPMIEKKPVMWLIPVALIFISVGWWENFVSEDSRVNVIKNLGKTKKRFENSRYFSYLILSVWKCLLFFITVIIIVRINEGRVDFLFDELTSAFEEHFITVTEVKPIISEGTSFDVGNVIQIAGTTQVVSKYLTPIWVFLINIIATYTCYAFGKFSCRILIQSFGYAFPVNLTVPFTISLLIAMCGIYNGNECYYAEQIPPYLFFNSPPVYFLHDFIASQHTWIWLLWLLSQTWITIHIWSPESEALARTERLFVRPMFDAFLVDQSLALNRRRDDSSETIEDDDDEDENNEKTKKNASTKVQFTSNVFNKDEVPKIYACGTMWHEKKEEMSEFLKSIMRLDEDQCARRIVREELEFYKPYYYELETHIFFDDAFIRADQNDNDPKVNVHVTDLALAMDNAASEVHQKRIRVRPPAKYITPYGGRLVWTLPGRTKVVVHLKDKKKIRPKKRWSQVMYMYYLLGHMLMERDDLTPKRKAVIAENTFLLALDGDIDFQPNAVHLLVALMKKNKGLGAACGRIHPTGSGPMVWYQMFEYAIGHWLQKATEHMIGCVLCSPGCFSLFRASALMDDCIMNKYTTRSVEASHFVQYDQGEDRWLCTLLLQRGFRVEYSAASDAYTHCPEGFNEFYNQRKRWIPSTTANILDLLVNYKRTVKINDNISRLYILYQIVLMVGTILGPGTIFLMLVGAFVAAFQMDQWSSFLWNAVPILIFMSVCILFNSKVQLFFAAVISAIYGLVMMAVLVGVMLQISQDGLLAPSSLFFFCVAGEMIITALLHPKEVGCLIHGIVYYVTVPSMYMLLIIYCIFNLNDISWGTRDVTVAPKKVEEPKETLKKQEAKGKQPNRIFSFFDNSKKKDNKGTFEFSIAGLFSCMLCTHKKPNEQQVQLIQISKSLKQLQNKLDNMEQSMHNPPEYQANVIQPPLKTTYLEGSKGTEVGKQLDVEPDFPMSDIKSQFSDLPENSWLDDENLGHGETDCLPTEEIKFWKGVIDKYLHPIEDNKEKVAKDLKDLRDKAVMAFFMINALFVLVIFLLTLKKDLLHVNWPFDVKVNFTYLDDVREIQVEKQYLELEPIGFVFLIFFATLLLVQFLAMLLHRFATLSHILATTFINWSACTKL</sequence>
<feature type="transmembrane region" description="Helical" evidence="14">
    <location>
        <begin position="984"/>
        <end position="1005"/>
    </location>
</feature>
<evidence type="ECO:0000256" key="3">
    <source>
        <dbReference type="ARBA" id="ARBA00022475"/>
    </source>
</evidence>
<dbReference type="InterPro" id="IPR055120">
    <property type="entry name" value="Chs-1/2_IV_N"/>
</dbReference>
<evidence type="ECO:0000313" key="16">
    <source>
        <dbReference type="EMBL" id="KAF2880631.1"/>
    </source>
</evidence>
<name>A0A8K0C8A9_IGNLU</name>
<feature type="transmembrane region" description="Helical" evidence="14">
    <location>
        <begin position="393"/>
        <end position="419"/>
    </location>
</feature>
<dbReference type="InterPro" id="IPR029044">
    <property type="entry name" value="Nucleotide-diphossugar_trans"/>
</dbReference>
<feature type="transmembrane region" description="Helical" evidence="14">
    <location>
        <begin position="1017"/>
        <end position="1036"/>
    </location>
</feature>
<feature type="non-terminal residue" evidence="16">
    <location>
        <position position="1"/>
    </location>
</feature>
<dbReference type="CDD" id="cd04190">
    <property type="entry name" value="Chitin_synth_C"/>
    <property type="match status" value="1"/>
</dbReference>
<evidence type="ECO:0000256" key="14">
    <source>
        <dbReference type="SAM" id="Phobius"/>
    </source>
</evidence>
<feature type="compositionally biased region" description="Acidic residues" evidence="13">
    <location>
        <begin position="507"/>
        <end position="519"/>
    </location>
</feature>
<proteinExistence type="inferred from homology"/>
<dbReference type="OrthoDB" id="370884at2759"/>
<reference evidence="16" key="1">
    <citation type="submission" date="2019-08" db="EMBL/GenBank/DDBJ databases">
        <title>The genome of the North American firefly Photinus pyralis.</title>
        <authorList>
            <consortium name="Photinus pyralis genome working group"/>
            <person name="Fallon T.R."/>
            <person name="Sander Lower S.E."/>
            <person name="Weng J.-K."/>
        </authorList>
    </citation>
    <scope>NUCLEOTIDE SEQUENCE</scope>
    <source>
        <strain evidence="16">TRF0915ILg1</strain>
        <tissue evidence="16">Whole body</tissue>
    </source>
</reference>
<dbReference type="EC" id="2.4.1.16" evidence="2"/>
<keyword evidence="17" id="KW-1185">Reference proteome</keyword>
<evidence type="ECO:0000313" key="17">
    <source>
        <dbReference type="Proteomes" id="UP000801492"/>
    </source>
</evidence>
<keyword evidence="6 14" id="KW-0812">Transmembrane</keyword>
<feature type="region of interest" description="Disordered" evidence="13">
    <location>
        <begin position="504"/>
        <end position="526"/>
    </location>
</feature>
<dbReference type="GO" id="GO:0005886">
    <property type="term" value="C:plasma membrane"/>
    <property type="evidence" value="ECO:0007669"/>
    <property type="project" value="UniProtKB-SubCell"/>
</dbReference>
<accession>A0A8K0C8A9</accession>
<feature type="transmembrane region" description="Helical" evidence="14">
    <location>
        <begin position="240"/>
        <end position="259"/>
    </location>
</feature>
<evidence type="ECO:0000256" key="8">
    <source>
        <dbReference type="ARBA" id="ARBA00023054"/>
    </source>
</evidence>
<dbReference type="InterPro" id="IPR004835">
    <property type="entry name" value="Chitin_synth"/>
</dbReference>
<evidence type="ECO:0000259" key="15">
    <source>
        <dbReference type="Pfam" id="PF23000"/>
    </source>
</evidence>
<feature type="transmembrane region" description="Helical" evidence="14">
    <location>
        <begin position="155"/>
        <end position="179"/>
    </location>
</feature>